<comment type="caution">
    <text evidence="3">The sequence shown here is derived from an EMBL/GenBank/DDBJ whole genome shotgun (WGS) entry which is preliminary data.</text>
</comment>
<evidence type="ECO:0000313" key="3">
    <source>
        <dbReference type="EMBL" id="TYC48718.1"/>
    </source>
</evidence>
<dbReference type="InterPro" id="IPR022263">
    <property type="entry name" value="KxYKxGKxW"/>
</dbReference>
<evidence type="ECO:0000256" key="1">
    <source>
        <dbReference type="ARBA" id="ARBA00022729"/>
    </source>
</evidence>
<organism evidence="3 4">
    <name type="scientific">Weissella muntiaci</name>
    <dbReference type="NCBI Taxonomy" id="2508881"/>
    <lineage>
        <taxon>Bacteria</taxon>
        <taxon>Bacillati</taxon>
        <taxon>Bacillota</taxon>
        <taxon>Bacilli</taxon>
        <taxon>Lactobacillales</taxon>
        <taxon>Lactobacillaceae</taxon>
        <taxon>Weissella</taxon>
    </lineage>
</organism>
<sequence>MSKKNKLKQLNKADEKKSFKAYKSNKAWIYASITSFVGMFGGSATLSSASADASDAGAQKAVETSNADVLVNKSSTTIPSVQTLQNSDSATNAEVTDFKVTGKYLDGENGNAQLLPSTVDYYLTGGTFKFPTAPDIPGKIIDIDKTTINIGGSEISLSTFAGAYEGDTGHKPNSVNDMIDWINSGAIGSLDVDDQTSDQEIDFYYRTDHSSFVGQNKTMDLGSVDGATFVPSSMVSTLINSTGSNVAPDTANITADTSKVNWNVAGSYTITLTYYDPTAAKNLTVDVVLTLNDAQSESMSDSELVSDSESVSDSE</sequence>
<proteinExistence type="predicted"/>
<dbReference type="EMBL" id="SDGZ01000017">
    <property type="protein sequence ID" value="TYC48718.1"/>
    <property type="molecule type" value="Genomic_DNA"/>
</dbReference>
<keyword evidence="4" id="KW-1185">Reference proteome</keyword>
<dbReference type="Proteomes" id="UP000371977">
    <property type="component" value="Unassembled WGS sequence"/>
</dbReference>
<keyword evidence="2" id="KW-0812">Transmembrane</keyword>
<dbReference type="AlphaFoldDB" id="A0A6C2C4A5"/>
<dbReference type="Gene3D" id="2.60.40.10">
    <property type="entry name" value="Immunoglobulins"/>
    <property type="match status" value="1"/>
</dbReference>
<keyword evidence="2" id="KW-0472">Membrane</keyword>
<keyword evidence="2" id="KW-1133">Transmembrane helix</keyword>
<gene>
    <name evidence="3" type="ORF">ESZ50_08075</name>
</gene>
<keyword evidence="1" id="KW-0732">Signal</keyword>
<protein>
    <submittedName>
        <fullName evidence="3">Uncharacterized protein</fullName>
    </submittedName>
</protein>
<name>A0A6C2C4A5_9LACO</name>
<dbReference type="Pfam" id="PF19258">
    <property type="entry name" value="KxYKxGKxW_sig"/>
    <property type="match status" value="1"/>
</dbReference>
<accession>A0A6C2C4A5</accession>
<feature type="non-terminal residue" evidence="3">
    <location>
        <position position="315"/>
    </location>
</feature>
<evidence type="ECO:0000256" key="2">
    <source>
        <dbReference type="SAM" id="Phobius"/>
    </source>
</evidence>
<reference evidence="3 4" key="1">
    <citation type="submission" date="2019-01" db="EMBL/GenBank/DDBJ databases">
        <title>Weissella sp. nov., a novel lactic acid bacterium isolated from animal feces.</title>
        <authorList>
            <person name="Wang L.-T."/>
        </authorList>
    </citation>
    <scope>NUCLEOTIDE SEQUENCE [LARGE SCALE GENOMIC DNA]</scope>
    <source>
        <strain evidence="3 4">8H-2</strain>
    </source>
</reference>
<dbReference type="InterPro" id="IPR013783">
    <property type="entry name" value="Ig-like_fold"/>
</dbReference>
<evidence type="ECO:0000313" key="4">
    <source>
        <dbReference type="Proteomes" id="UP000371977"/>
    </source>
</evidence>
<feature type="transmembrane region" description="Helical" evidence="2">
    <location>
        <begin position="27"/>
        <end position="46"/>
    </location>
</feature>
<dbReference type="RefSeq" id="WP_222860801.1">
    <property type="nucleotide sequence ID" value="NZ_SDGZ01000017.1"/>
</dbReference>